<dbReference type="GO" id="GO:0004493">
    <property type="term" value="F:methylmalonyl-CoA epimerase activity"/>
    <property type="evidence" value="ECO:0007669"/>
    <property type="project" value="UniProtKB-EC"/>
</dbReference>
<evidence type="ECO:0000256" key="2">
    <source>
        <dbReference type="ARBA" id="ARBA00022723"/>
    </source>
</evidence>
<dbReference type="InterPro" id="IPR017515">
    <property type="entry name" value="MeMalonyl-CoA_epimerase"/>
</dbReference>
<proteinExistence type="inferred from homology"/>
<dbReference type="AlphaFoldDB" id="A0AAE4ZCR8"/>
<sequence length="138" mass="14745">MDSQARLEHVAIAVPDLEAAVQVYSTILGRAVAGREHVESEGVRVAFFELDGPRLELLEPTGPDTPIGRFLERRGPGLHHIALEVPDIEGAIERCRAAGLETVGEAPRTGAGRRKVAFLHPGGTGGVLLELSQRADEP</sequence>
<dbReference type="GO" id="GO:0046491">
    <property type="term" value="P:L-methylmalonyl-CoA metabolic process"/>
    <property type="evidence" value="ECO:0007669"/>
    <property type="project" value="TreeGrafter"/>
</dbReference>
<dbReference type="PANTHER" id="PTHR43048">
    <property type="entry name" value="METHYLMALONYL-COA EPIMERASE"/>
    <property type="match status" value="1"/>
</dbReference>
<dbReference type="EMBL" id="JAACAK010000114">
    <property type="protein sequence ID" value="NIR76181.1"/>
    <property type="molecule type" value="Genomic_DNA"/>
</dbReference>
<evidence type="ECO:0000313" key="5">
    <source>
        <dbReference type="Proteomes" id="UP000702544"/>
    </source>
</evidence>
<keyword evidence="4" id="KW-0413">Isomerase</keyword>
<dbReference type="NCBIfam" id="TIGR03081">
    <property type="entry name" value="metmalonyl_epim"/>
    <property type="match status" value="1"/>
</dbReference>
<dbReference type="PANTHER" id="PTHR43048:SF3">
    <property type="entry name" value="METHYLMALONYL-COA EPIMERASE, MITOCHONDRIAL"/>
    <property type="match status" value="1"/>
</dbReference>
<feature type="domain" description="VOC" evidence="3">
    <location>
        <begin position="6"/>
        <end position="134"/>
    </location>
</feature>
<reference evidence="4 5" key="1">
    <citation type="submission" date="2020-01" db="EMBL/GenBank/DDBJ databases">
        <title>Genomes assembled from Gulf of Kutch pelagic sediment metagenomes.</title>
        <authorList>
            <person name="Chandrashekar M."/>
            <person name="Mahajan M.S."/>
            <person name="Dave K.J."/>
            <person name="Vatsa P."/>
            <person name="Nathani N.M."/>
        </authorList>
    </citation>
    <scope>NUCLEOTIDE SEQUENCE [LARGE SCALE GENOMIC DNA]</scope>
    <source>
        <strain evidence="4">KS3-K002</strain>
    </source>
</reference>
<comment type="similarity">
    <text evidence="1">Belongs to the methylmalonyl-CoA epimerase family.</text>
</comment>
<name>A0AAE4ZCR8_9BACT</name>
<dbReference type="Gene3D" id="3.10.180.10">
    <property type="entry name" value="2,3-Dihydroxybiphenyl 1,2-Dioxygenase, domain 1"/>
    <property type="match status" value="1"/>
</dbReference>
<gene>
    <name evidence="4" type="primary">mce</name>
    <name evidence="4" type="ORF">GWO12_13885</name>
</gene>
<dbReference type="CDD" id="cd07249">
    <property type="entry name" value="MMCE"/>
    <property type="match status" value="1"/>
</dbReference>
<dbReference type="EC" id="5.1.99.1" evidence="4"/>
<dbReference type="InterPro" id="IPR037523">
    <property type="entry name" value="VOC_core"/>
</dbReference>
<comment type="caution">
    <text evidence="4">The sequence shown here is derived from an EMBL/GenBank/DDBJ whole genome shotgun (WGS) entry which is preliminary data.</text>
</comment>
<evidence type="ECO:0000259" key="3">
    <source>
        <dbReference type="PROSITE" id="PS51819"/>
    </source>
</evidence>
<dbReference type="SUPFAM" id="SSF54593">
    <property type="entry name" value="Glyoxalase/Bleomycin resistance protein/Dihydroxybiphenyl dioxygenase"/>
    <property type="match status" value="1"/>
</dbReference>
<dbReference type="Proteomes" id="UP000702544">
    <property type="component" value="Unassembled WGS sequence"/>
</dbReference>
<dbReference type="PROSITE" id="PS51819">
    <property type="entry name" value="VOC"/>
    <property type="match status" value="1"/>
</dbReference>
<organism evidence="4 5">
    <name type="scientific">Candidatus Kutchimonas denitrificans</name>
    <dbReference type="NCBI Taxonomy" id="3056748"/>
    <lineage>
        <taxon>Bacteria</taxon>
        <taxon>Pseudomonadati</taxon>
        <taxon>Gemmatimonadota</taxon>
        <taxon>Gemmatimonadia</taxon>
        <taxon>Candidatus Palauibacterales</taxon>
        <taxon>Candidatus Palauibacteraceae</taxon>
        <taxon>Candidatus Kutchimonas</taxon>
    </lineage>
</organism>
<dbReference type="InterPro" id="IPR051785">
    <property type="entry name" value="MMCE/EMCE_epimerase"/>
</dbReference>
<accession>A0AAE4ZCR8</accession>
<dbReference type="Pfam" id="PF13669">
    <property type="entry name" value="Glyoxalase_4"/>
    <property type="match status" value="1"/>
</dbReference>
<keyword evidence="2" id="KW-0479">Metal-binding</keyword>
<evidence type="ECO:0000256" key="1">
    <source>
        <dbReference type="ARBA" id="ARBA00009308"/>
    </source>
</evidence>
<dbReference type="InterPro" id="IPR029068">
    <property type="entry name" value="Glyas_Bleomycin-R_OHBP_Dase"/>
</dbReference>
<evidence type="ECO:0000313" key="4">
    <source>
        <dbReference type="EMBL" id="NIR76181.1"/>
    </source>
</evidence>
<dbReference type="GO" id="GO:0046872">
    <property type="term" value="F:metal ion binding"/>
    <property type="evidence" value="ECO:0007669"/>
    <property type="project" value="UniProtKB-KW"/>
</dbReference>
<protein>
    <submittedName>
        <fullName evidence="4">Methylmalonyl-CoA epimerase</fullName>
        <ecNumber evidence="4">5.1.99.1</ecNumber>
    </submittedName>
</protein>